<dbReference type="Proteomes" id="UP001151071">
    <property type="component" value="Unassembled WGS sequence"/>
</dbReference>
<feature type="region of interest" description="Disordered" evidence="1">
    <location>
        <begin position="54"/>
        <end position="122"/>
    </location>
</feature>
<organism evidence="2 3">
    <name type="scientific">Brevibacillus thermoruber</name>
    <dbReference type="NCBI Taxonomy" id="33942"/>
    <lineage>
        <taxon>Bacteria</taxon>
        <taxon>Bacillati</taxon>
        <taxon>Bacillota</taxon>
        <taxon>Bacilli</taxon>
        <taxon>Bacillales</taxon>
        <taxon>Paenibacillaceae</taxon>
        <taxon>Brevibacillus</taxon>
    </lineage>
</organism>
<feature type="compositionally biased region" description="Basic and acidic residues" evidence="1">
    <location>
        <begin position="102"/>
        <end position="122"/>
    </location>
</feature>
<evidence type="ECO:0000256" key="1">
    <source>
        <dbReference type="SAM" id="MobiDB-lite"/>
    </source>
</evidence>
<dbReference type="AlphaFoldDB" id="A0A9X3TT56"/>
<dbReference type="RefSeq" id="WP_271140560.1">
    <property type="nucleotide sequence ID" value="NZ_JAPYYP010000023.1"/>
</dbReference>
<comment type="caution">
    <text evidence="2">The sequence shown here is derived from an EMBL/GenBank/DDBJ whole genome shotgun (WGS) entry which is preliminary data.</text>
</comment>
<proteinExistence type="predicted"/>
<name>A0A9X3TT56_9BACL</name>
<evidence type="ECO:0000313" key="3">
    <source>
        <dbReference type="Proteomes" id="UP001151071"/>
    </source>
</evidence>
<sequence length="122" mass="13559">MGDFISDLLGKLSKKTGRNWTLEDIVRLAQKLPKGGTGNIDDVLNELSDMGLNLNEETREQVKEQLKNGKPPSLESISDLANKQAQGTDTSKKEVSQASGRAKVDPLAERLKKWQDGKKKRR</sequence>
<feature type="compositionally biased region" description="Basic and acidic residues" evidence="1">
    <location>
        <begin position="56"/>
        <end position="67"/>
    </location>
</feature>
<keyword evidence="3" id="KW-1185">Reference proteome</keyword>
<protein>
    <submittedName>
        <fullName evidence="2">Uncharacterized protein</fullName>
    </submittedName>
</protein>
<gene>
    <name evidence="2" type="ORF">O3V59_16300</name>
</gene>
<accession>A0A9X3TT56</accession>
<reference evidence="2" key="1">
    <citation type="submission" date="2022-12" db="EMBL/GenBank/DDBJ databases">
        <title>Draft genome sequence of the thermophilic strain Brevibacillus thermoruber HT42, isolated from Los Humeros, Puebla, Mexico, with biotechnological potential.</title>
        <authorList>
            <person name="Lara Sanchez J."/>
            <person name="Solis Palacios R."/>
            <person name="Bustos Baena A.S."/>
            <person name="Ruz Baez A.E."/>
            <person name="Espinosa Luna G."/>
            <person name="Oliart Ros R.M."/>
        </authorList>
    </citation>
    <scope>NUCLEOTIDE SEQUENCE</scope>
    <source>
        <strain evidence="2">HT42</strain>
    </source>
</reference>
<dbReference type="EMBL" id="JAPYYP010000023">
    <property type="protein sequence ID" value="MDA5109929.1"/>
    <property type="molecule type" value="Genomic_DNA"/>
</dbReference>
<feature type="compositionally biased region" description="Polar residues" evidence="1">
    <location>
        <begin position="75"/>
        <end position="89"/>
    </location>
</feature>
<evidence type="ECO:0000313" key="2">
    <source>
        <dbReference type="EMBL" id="MDA5109929.1"/>
    </source>
</evidence>